<name>A0A385SS47_9BACT</name>
<protein>
    <submittedName>
        <fullName evidence="1">Uncharacterized protein</fullName>
    </submittedName>
</protein>
<evidence type="ECO:0000313" key="2">
    <source>
        <dbReference type="Proteomes" id="UP000266183"/>
    </source>
</evidence>
<dbReference type="Proteomes" id="UP000266183">
    <property type="component" value="Chromosome"/>
</dbReference>
<accession>A0A385SS47</accession>
<dbReference type="EMBL" id="CP032382">
    <property type="protein sequence ID" value="AYB32795.1"/>
    <property type="molecule type" value="Genomic_DNA"/>
</dbReference>
<evidence type="ECO:0000313" key="1">
    <source>
        <dbReference type="EMBL" id="AYB32795.1"/>
    </source>
</evidence>
<keyword evidence="2" id="KW-1185">Reference proteome</keyword>
<gene>
    <name evidence="1" type="ORF">D4L85_20410</name>
</gene>
<organism evidence="1 2">
    <name type="scientific">Chryseolinea soli</name>
    <dbReference type="NCBI Taxonomy" id="2321403"/>
    <lineage>
        <taxon>Bacteria</taxon>
        <taxon>Pseudomonadati</taxon>
        <taxon>Bacteroidota</taxon>
        <taxon>Cytophagia</taxon>
        <taxon>Cytophagales</taxon>
        <taxon>Fulvivirgaceae</taxon>
        <taxon>Chryseolinea</taxon>
    </lineage>
</organism>
<dbReference type="KEGG" id="chk:D4L85_20410"/>
<reference evidence="2" key="1">
    <citation type="submission" date="2018-09" db="EMBL/GenBank/DDBJ databases">
        <title>Chryseolinea sp. KIS68-18 isolated from soil.</title>
        <authorList>
            <person name="Weon H.-Y."/>
            <person name="Kwon S.-W."/>
            <person name="Lee S.A."/>
        </authorList>
    </citation>
    <scope>NUCLEOTIDE SEQUENCE [LARGE SCALE GENOMIC DNA]</scope>
    <source>
        <strain evidence="2">KIS68-18</strain>
    </source>
</reference>
<dbReference type="AlphaFoldDB" id="A0A385SS47"/>
<proteinExistence type="predicted"/>
<sequence>MLGQILAQGNPPLKKRTQDGGSLASSKEHKIIVYSEKVIEGKAFLIQSNLPNAEEQLDLRGFLTHDARGRELLYYLLHTRTNQPIYFALSKTLCTQKRHCEFALKKSLITQSIQQGRDGDLMTGLFYKHQSAINQPEINVKELPADEVLIVIIRNEDSPMSAAEHSAKKNVILKTDPVSKNLFSILLDSEFLRGGPRYARQTL</sequence>